<dbReference type="KEGG" id="sehc:A35E_00429"/>
<dbReference type="InterPro" id="IPR027417">
    <property type="entry name" value="P-loop_NTPase"/>
</dbReference>
<dbReference type="Proteomes" id="UP000003937">
    <property type="component" value="Chromosome"/>
</dbReference>
<keyword evidence="2 10" id="KW-0547">Nucleotide-binding</keyword>
<dbReference type="InterPro" id="IPR006697">
    <property type="entry name" value="RecC"/>
</dbReference>
<dbReference type="InterPro" id="IPR011335">
    <property type="entry name" value="Restrct_endonuc-II-like"/>
</dbReference>
<dbReference type="GO" id="GO:0008854">
    <property type="term" value="F:exodeoxyribonuclease V activity"/>
    <property type="evidence" value="ECO:0007669"/>
    <property type="project" value="InterPro"/>
</dbReference>
<evidence type="ECO:0000259" key="11">
    <source>
        <dbReference type="Pfam" id="PF17946"/>
    </source>
</evidence>
<name>J3YTE5_9ENTR</name>
<keyword evidence="1 10" id="KW-0540">Nuclease</keyword>
<keyword evidence="3 10" id="KW-0227">DNA damage</keyword>
<dbReference type="NCBIfam" id="TIGR01450">
    <property type="entry name" value="recC"/>
    <property type="match status" value="1"/>
</dbReference>
<dbReference type="PANTHER" id="PTHR30591:SF1">
    <property type="entry name" value="RECBCD ENZYME SUBUNIT RECC"/>
    <property type="match status" value="1"/>
</dbReference>
<evidence type="ECO:0000313" key="12">
    <source>
        <dbReference type="EMBL" id="AFP85723.1"/>
    </source>
</evidence>
<dbReference type="HOGENOM" id="CLU_007513_0_0_6"/>
<dbReference type="Pfam" id="PF04257">
    <property type="entry name" value="Exonuc_V_gamma"/>
    <property type="match status" value="1"/>
</dbReference>
<comment type="miscellaneous">
    <text evidence="10">In the RecBCD complex, RecB has a slow 3'-5' helicase, an exonuclease activity and loads RecA onto ssDNA, RecD has a fast 5'-3' helicase activity, while RecC stimulates the ATPase and processivity of the RecB helicase and contributes to recognition of the Chi site.</text>
</comment>
<dbReference type="GO" id="GO:0005524">
    <property type="term" value="F:ATP binding"/>
    <property type="evidence" value="ECO:0007669"/>
    <property type="project" value="UniProtKB-UniRule"/>
</dbReference>
<evidence type="ECO:0000256" key="6">
    <source>
        <dbReference type="ARBA" id="ARBA00022839"/>
    </source>
</evidence>
<evidence type="ECO:0000256" key="2">
    <source>
        <dbReference type="ARBA" id="ARBA00022741"/>
    </source>
</evidence>
<dbReference type="RefSeq" id="WP_014889020.1">
    <property type="nucleotide sequence ID" value="NC_018420.1"/>
</dbReference>
<dbReference type="Pfam" id="PF17946">
    <property type="entry name" value="RecC_C"/>
    <property type="match status" value="1"/>
</dbReference>
<evidence type="ECO:0000256" key="7">
    <source>
        <dbReference type="ARBA" id="ARBA00022840"/>
    </source>
</evidence>
<comment type="subunit">
    <text evidence="10">Heterotrimer of RecB, RecC and RecD. All subunits contribute to DNA-binding.</text>
</comment>
<evidence type="ECO:0000256" key="10">
    <source>
        <dbReference type="HAMAP-Rule" id="MF_01486"/>
    </source>
</evidence>
<protein>
    <recommendedName>
        <fullName evidence="10">RecBCD enzyme subunit RecC</fullName>
    </recommendedName>
    <alternativeName>
        <fullName evidence="10">Exonuclease V subunit RecC</fullName>
        <shortName evidence="10">ExoV subunit RecC</shortName>
    </alternativeName>
    <alternativeName>
        <fullName evidence="10">Helicase/nuclease RecBCD subunit RecC</fullName>
    </alternativeName>
</protein>
<evidence type="ECO:0000256" key="9">
    <source>
        <dbReference type="ARBA" id="ARBA00023204"/>
    </source>
</evidence>
<dbReference type="PATRIC" id="fig|134287.3.peg.406"/>
<dbReference type="OrthoDB" id="9762834at2"/>
<evidence type="ECO:0000256" key="3">
    <source>
        <dbReference type="ARBA" id="ARBA00022763"/>
    </source>
</evidence>
<dbReference type="Gene3D" id="1.10.10.990">
    <property type="match status" value="1"/>
</dbReference>
<keyword evidence="13" id="KW-1185">Reference proteome</keyword>
<dbReference type="GO" id="GO:0009338">
    <property type="term" value="C:exodeoxyribonuclease V complex"/>
    <property type="evidence" value="ECO:0007669"/>
    <property type="project" value="InterPro"/>
</dbReference>
<proteinExistence type="inferred from homology"/>
<dbReference type="SUPFAM" id="SSF52980">
    <property type="entry name" value="Restriction endonuclease-like"/>
    <property type="match status" value="1"/>
</dbReference>
<comment type="similarity">
    <text evidence="10">Belongs to the RecC family.</text>
</comment>
<keyword evidence="7 10" id="KW-0067">ATP-binding</keyword>
<keyword evidence="4 10" id="KW-0378">Hydrolase</keyword>
<dbReference type="Gene3D" id="3.40.50.10930">
    <property type="match status" value="1"/>
</dbReference>
<keyword evidence="8 10" id="KW-0238">DNA-binding</keyword>
<keyword evidence="5 10" id="KW-0347">Helicase</keyword>
<comment type="function">
    <text evidence="10">A helicase/nuclease that prepares dsDNA breaks (DSB) for recombinational DNA repair. Binds to DSBs and unwinds DNA via a highly rapid and processive ATP-dependent bidirectional helicase activity. Unwinds dsDNA until it encounters a Chi (crossover hotspot instigator) sequence from the 3' direction. Cuts ssDNA a few nucleotides 3' to the Chi site. The properties and activities of the enzyme are changed at Chi. The Chi-altered holoenzyme produces a long 3'-ssDNA overhang and facilitates RecA-binding to the ssDNA for homologous DNA recombination and repair. Holoenzyme degrades any linearized DNA that is unable to undergo homologous recombination. In the holoenzyme this subunit recognizes the wild-type Chi sequence, and when added to isolated RecB increases its ATP-dependent helicase processivity.</text>
</comment>
<gene>
    <name evidence="10" type="primary">recC</name>
    <name evidence="12" type="ORF">A35E_00429</name>
</gene>
<accession>J3YTE5</accession>
<feature type="domain" description="RecC C-terminal" evidence="11">
    <location>
        <begin position="827"/>
        <end position="1046"/>
    </location>
</feature>
<dbReference type="InterPro" id="IPR013986">
    <property type="entry name" value="DExx_box_DNA_helicase_dom_sf"/>
</dbReference>
<dbReference type="EMBL" id="CP003547">
    <property type="protein sequence ID" value="AFP85723.1"/>
    <property type="molecule type" value="Genomic_DNA"/>
</dbReference>
<dbReference type="STRING" id="134287.A35E_00429"/>
<dbReference type="InterPro" id="IPR041500">
    <property type="entry name" value="RecC_C"/>
</dbReference>
<dbReference type="HAMAP" id="MF_01486">
    <property type="entry name" value="RecC"/>
    <property type="match status" value="1"/>
</dbReference>
<dbReference type="GO" id="GO:0003677">
    <property type="term" value="F:DNA binding"/>
    <property type="evidence" value="ECO:0007669"/>
    <property type="project" value="UniProtKB-UniRule"/>
</dbReference>
<dbReference type="CDD" id="cd22353">
    <property type="entry name" value="RecC_C-like"/>
    <property type="match status" value="1"/>
</dbReference>
<dbReference type="GO" id="GO:0000724">
    <property type="term" value="P:double-strand break repair via homologous recombination"/>
    <property type="evidence" value="ECO:0007669"/>
    <property type="project" value="UniProtKB-UniRule"/>
</dbReference>
<dbReference type="Gene3D" id="3.40.50.300">
    <property type="entry name" value="P-loop containing nucleotide triphosphate hydrolases"/>
    <property type="match status" value="2"/>
</dbReference>
<evidence type="ECO:0000256" key="5">
    <source>
        <dbReference type="ARBA" id="ARBA00022806"/>
    </source>
</evidence>
<evidence type="ECO:0000256" key="4">
    <source>
        <dbReference type="ARBA" id="ARBA00022801"/>
    </source>
</evidence>
<evidence type="ECO:0000313" key="13">
    <source>
        <dbReference type="Proteomes" id="UP000003937"/>
    </source>
</evidence>
<sequence length="1128" mass="132708">MFTIYNSNKLDHLISVFVSLISKQPLENPFEPEIIIAQNNNMNEWFQIKLASQFSIAANFNFFLPSKFIWEMYTRILRNIPDKSLFSKKTMTWYLMHIFSKIRKNSDFSIINNYIRHDIDMLKCFQLADQITRLFKTYLIYRPDWLQSWQKDKLIYGLDENQRWQSALWKVMLTEKKQIGEHLWKLANLYNQFIQTLGKTPNRQKILPKRIFIYGISAIPPLYFQVFEALSKHIDIHLFLTNPRQFYRNGKEKSNFAVHFIESCFCYNNQKIKLDLFQKPKIFENQKTQKIDNPLFSSWGKQREDNLHFLSQIQDLVEINAFVEPKKNNLLSLLQHDIFMLEDHSTTEKDPRIGKHKNKKRILQLDDRSLTLHACHNPHREIEVLYDNLVEMLSVDSTLHPQDIIVMMPDIHQYKPAIQAVFGDIDGEHCLPFNVIDYRMHNLPSILVAFLNILELPQSRCSSEQILGLLEIPALAARFSINKLELQLLRKWIAESGVRWGLDDDTFHQFMLPVSKQNTWHFGLTRMLLGYAMNSKHHSWQDIVPYDVSSGLIAAIIGNLSELLMRLRQWRDKLTPPRLINNWLNCPQEIIADFFMPDVKEKDTLILFENHWKQLIEGGFHIGYAELVPVTLLKHKVTISLQNEQLHQSLLPRRINFCRIMPIQHIPFRVVCLLGMNEGAYPRTNLPQGFDLMVKNSRRGDPDQRNDDCYLFLEALTFAQERFYISFIENDMRDNTLHYPSVLVNELIDYIAQSFYLKDSTLTDTNRIAEQVRTHLLEKHSRMSFLPELFFSQNNHQRYSQKSLITSNKKSKPKENFITPLKSHPNDALSLEDLMSFYRHPVRTWFMKGLRVSFYKKSLQIATNEPFVVDNLTRFQLNNQLINSLVDKKNSNMLFNKIRGSGILPYGPFGELYWTKQCENMEMIANQVRSLRLGETFNLEINLSLGKIMFFGRLSQVQKNGILRWRPTILSACDGLSLWIEHLTYCAMGGKGESRMFGINSKWHFGAISSDQAKNFLLLLTSGYYQGMKRPLLLLFRSGEAWLKHCYNKTTKRIDYLDESRQKKAHNMLLKAWMGTLYTFGENKDPYLRRLMPQLNAQHIEEIILASERYLLPLFVFNLSKTTMIKNN</sequence>
<evidence type="ECO:0000256" key="1">
    <source>
        <dbReference type="ARBA" id="ARBA00022722"/>
    </source>
</evidence>
<dbReference type="PIRSF" id="PIRSF000980">
    <property type="entry name" value="RecC"/>
    <property type="match status" value="1"/>
</dbReference>
<dbReference type="PANTHER" id="PTHR30591">
    <property type="entry name" value="RECBCD ENZYME SUBUNIT RECC"/>
    <property type="match status" value="1"/>
</dbReference>
<keyword evidence="9 10" id="KW-0234">DNA repair</keyword>
<dbReference type="GO" id="GO:0003678">
    <property type="term" value="F:DNA helicase activity"/>
    <property type="evidence" value="ECO:0007669"/>
    <property type="project" value="UniProtKB-UniRule"/>
</dbReference>
<keyword evidence="6 10" id="KW-0269">Exonuclease</keyword>
<dbReference type="AlphaFoldDB" id="J3YTE5"/>
<dbReference type="Gene3D" id="1.10.10.160">
    <property type="match status" value="1"/>
</dbReference>
<organism evidence="12 13">
    <name type="scientific">secondary endosymbiont of Heteropsylla cubana</name>
    <dbReference type="NCBI Taxonomy" id="134287"/>
    <lineage>
        <taxon>Bacteria</taxon>
        <taxon>Pseudomonadati</taxon>
        <taxon>Pseudomonadota</taxon>
        <taxon>Gammaproteobacteria</taxon>
        <taxon>Enterobacterales</taxon>
        <taxon>Enterobacteriaceae</taxon>
        <taxon>aphid secondary symbionts</taxon>
    </lineage>
</organism>
<dbReference type="SUPFAM" id="SSF52540">
    <property type="entry name" value="P-loop containing nucleoside triphosphate hydrolases"/>
    <property type="match status" value="2"/>
</dbReference>
<evidence type="ECO:0000256" key="8">
    <source>
        <dbReference type="ARBA" id="ARBA00023125"/>
    </source>
</evidence>
<reference evidence="12 13" key="1">
    <citation type="journal article" date="2012" name="Mol. Biol. Evol.">
        <title>Genome reduction and co-evolution between the primary and secondary bacterial symbionts of psyllids.</title>
        <authorList>
            <person name="Sloan D.B."/>
            <person name="Moran N.A."/>
        </authorList>
    </citation>
    <scope>NUCLEOTIDE SEQUENCE [LARGE SCALE GENOMIC DNA]</scope>
    <source>
        <strain evidence="12">Hcub_S</strain>
    </source>
</reference>